<keyword evidence="3" id="KW-1185">Reference proteome</keyword>
<sequence length="736" mass="84173">MRVRLPPSVISQIASYLQPNFNPVVTLSSQLEQSKGTKAGQQAKNCQEALISNQRTGETEAHRVPRPLSDNIPISASYIFRTATKSHIQAAHDFLSSEAFDHTVSDEKSILRRQITYSRLVAEFLRSNHPYGLTGVKTLLDRSLKEKVPISISTLTLILQSTLKSKDGMIRKQIISRVLPLLPQKLDIPLLDLVLRIVIKDLNPGPEVIEKMINECLSLENPNLARDSPEQTVGRNKDHWPLEIWDLLLLSFYENLDFKGALTILDEFNTTLQSVDTKQFAYPTTNNSTLSRESTSLTDSVQSIKWNEKDKQSICKIYTTVLNTWRRSSDISKRNSSFPSDLANKLIQMINQDRELNDTENMENPNSMFLNSWMKAETLAGNYQSAKNVWRLIDSQSQFLSTDGEGDQQGISRINLPNSDSWFALFQFHFTYNIHNEKNSQSIKEKDGFPSILDSVKRLFMQSERFSKSDLMNILLLNTALKCTLLVGDLPMTLFILNRVKDHQILPDRYTIDIISSTLMSIISKLPMEEQKKLGINVSNRRRDNTYKMGSRKKMIRMRLNVHQWDLITEAIHQIRKEEMISNQGNEYDKKHENEVIWLPLSKPIARLHRNETTNYAIPEMQIPVNGQSIDSTTTTPLASPIVSFPNDLQDETNAKPEKSRSTPPEKVLPALTILLERLIVHLGRHKLGNNQQTSNPVDYHKTDRQILDEIMDNLHDKMIPDNGYFGEGNESTRKH</sequence>
<protein>
    <submittedName>
        <fullName evidence="2">Uncharacterized protein</fullName>
    </submittedName>
</protein>
<dbReference type="GeneID" id="91093911"/>
<organism evidence="2 3">
    <name type="scientific">Kwoniella dendrophila CBS 6074</name>
    <dbReference type="NCBI Taxonomy" id="1295534"/>
    <lineage>
        <taxon>Eukaryota</taxon>
        <taxon>Fungi</taxon>
        <taxon>Dikarya</taxon>
        <taxon>Basidiomycota</taxon>
        <taxon>Agaricomycotina</taxon>
        <taxon>Tremellomycetes</taxon>
        <taxon>Tremellales</taxon>
        <taxon>Cryptococcaceae</taxon>
        <taxon>Kwoniella</taxon>
    </lineage>
</organism>
<reference evidence="2 3" key="1">
    <citation type="submission" date="2024-01" db="EMBL/GenBank/DDBJ databases">
        <title>Comparative genomics of Cryptococcus and Kwoniella reveals pathogenesis evolution and contrasting modes of karyotype evolution via chromosome fusion or intercentromeric recombination.</title>
        <authorList>
            <person name="Coelho M.A."/>
            <person name="David-Palma M."/>
            <person name="Shea T."/>
            <person name="Bowers K."/>
            <person name="McGinley-Smith S."/>
            <person name="Mohammad A.W."/>
            <person name="Gnirke A."/>
            <person name="Yurkov A.M."/>
            <person name="Nowrousian M."/>
            <person name="Sun S."/>
            <person name="Cuomo C.A."/>
            <person name="Heitman J."/>
        </authorList>
    </citation>
    <scope>NUCLEOTIDE SEQUENCE [LARGE SCALE GENOMIC DNA]</scope>
    <source>
        <strain evidence="2 3">CBS 6074</strain>
    </source>
</reference>
<dbReference type="EMBL" id="CP144101">
    <property type="protein sequence ID" value="WWC88331.1"/>
    <property type="molecule type" value="Genomic_DNA"/>
</dbReference>
<accession>A0AAX4JSE7</accession>
<name>A0AAX4JSE7_9TREE</name>
<feature type="region of interest" description="Disordered" evidence="1">
    <location>
        <begin position="644"/>
        <end position="667"/>
    </location>
</feature>
<dbReference type="Proteomes" id="UP001355207">
    <property type="component" value="Chromosome 4"/>
</dbReference>
<evidence type="ECO:0000313" key="3">
    <source>
        <dbReference type="Proteomes" id="UP001355207"/>
    </source>
</evidence>
<dbReference type="AlphaFoldDB" id="A0AAX4JSE7"/>
<dbReference type="RefSeq" id="XP_066075094.1">
    <property type="nucleotide sequence ID" value="XM_066218997.1"/>
</dbReference>
<proteinExistence type="predicted"/>
<evidence type="ECO:0000256" key="1">
    <source>
        <dbReference type="SAM" id="MobiDB-lite"/>
    </source>
</evidence>
<gene>
    <name evidence="2" type="ORF">L201_003241</name>
</gene>
<evidence type="ECO:0000313" key="2">
    <source>
        <dbReference type="EMBL" id="WWC88331.1"/>
    </source>
</evidence>